<dbReference type="SFLD" id="SFLDG01386">
    <property type="entry name" value="main_SPASM_domain-containing"/>
    <property type="match status" value="1"/>
</dbReference>
<keyword evidence="1" id="KW-0949">S-adenosyl-L-methionine</keyword>
<dbReference type="InterPro" id="IPR026337">
    <property type="entry name" value="AKG_HExxH"/>
</dbReference>
<dbReference type="Pfam" id="PF04055">
    <property type="entry name" value="Radical_SAM"/>
    <property type="match status" value="1"/>
</dbReference>
<dbReference type="EMBL" id="JBHEZY010000009">
    <property type="protein sequence ID" value="MFC1433365.1"/>
    <property type="molecule type" value="Genomic_DNA"/>
</dbReference>
<dbReference type="Proteomes" id="UP001592530">
    <property type="component" value="Unassembled WGS sequence"/>
</dbReference>
<evidence type="ECO:0000256" key="1">
    <source>
        <dbReference type="ARBA" id="ARBA00022691"/>
    </source>
</evidence>
<evidence type="ECO:0000256" key="4">
    <source>
        <dbReference type="ARBA" id="ARBA00023014"/>
    </source>
</evidence>
<comment type="caution">
    <text evidence="6">The sequence shown here is derived from an EMBL/GenBank/DDBJ whole genome shotgun (WGS) entry which is preliminary data.</text>
</comment>
<organism evidence="6 7">
    <name type="scientific">Streptacidiphilus alkalitolerans</name>
    <dbReference type="NCBI Taxonomy" id="3342712"/>
    <lineage>
        <taxon>Bacteria</taxon>
        <taxon>Bacillati</taxon>
        <taxon>Actinomycetota</taxon>
        <taxon>Actinomycetes</taxon>
        <taxon>Kitasatosporales</taxon>
        <taxon>Streptomycetaceae</taxon>
        <taxon>Streptacidiphilus</taxon>
    </lineage>
</organism>
<sequence length="771" mass="83944">MPFRQFVVKLHSRCDLACDHCYIYEHRDTQWRGRPRATPEEVLARTAERIAEHAEAHHLGAVHVVLHGGEPLLAGPKTIEFAARQLESRLPDSCALDLRIHTNGVLLDRQFCDLFLAHDIKVGISLDGDRAANDLHRRYGDGRSSYDKVIEAVALLRQPEYRRLYAGLLCTIDVRNDPLAVYRALMELDPPRLDFLLPHATWEYPPLRPDGPGSTPYARWLGAIYERWDAEGRPVPVRTFDSVLRTLRGQSSLTENLGLDPADLVVIETDGTLEQADSLRTAFDGAAGTGFNVFDDDFDRAARHPGMIDRQLGLAGLSATCQACPVVSSCGGGLFAHRYRADTGFDNPSVFCGDLKEFITMVADREEVGPALADRQLGELAAGYGGAEAVRVLAGQQLELDRLLLARAAESELSAGASALGQLLEAFDAAEAEAFDQVLAHPYTRTWAARPEPEGGGLAEFAAAVALRAGADPAVRVPVRDGAVRLPGIGRLLVEPGTTAVAIRGAEDGFTAVTDAGAVVRIRWTGQDPRWQPVREVAAGPDWTVRLEDTDPYRDAHGHPVAERLGDAELACWDRGLTEAWDLVKRLLPGYAAGIATGLSVITPLRRPAEGRGLSSSARSAFGAVGIARPDASDTLALLLVHEFQHVKLGAVLDRDDLFDPADERLFHAPWREDLRPLEGLFQGTYAHVAVTEYWRALGRSLRQDGRPADHAEAEFARWRDHTARAVATLAGSGSLTPLGTRFVEGMAATVEPWLDPVVSNTVSPGTPFVR</sequence>
<dbReference type="SFLD" id="SFLDG01072">
    <property type="entry name" value="dehydrogenase_like"/>
    <property type="match status" value="1"/>
</dbReference>
<dbReference type="SFLD" id="SFLDG01067">
    <property type="entry name" value="SPASM/twitch_domain_containing"/>
    <property type="match status" value="1"/>
</dbReference>
<dbReference type="PROSITE" id="PS51918">
    <property type="entry name" value="RADICAL_SAM"/>
    <property type="match status" value="1"/>
</dbReference>
<protein>
    <submittedName>
        <fullName evidence="6">FxsB family cyclophane-forming radical SAM/SPASM peptide maturase</fullName>
    </submittedName>
</protein>
<keyword evidence="4" id="KW-0411">Iron-sulfur</keyword>
<evidence type="ECO:0000313" key="6">
    <source>
        <dbReference type="EMBL" id="MFC1433365.1"/>
    </source>
</evidence>
<dbReference type="NCBIfam" id="TIGR04267">
    <property type="entry name" value="mod_HExxH"/>
    <property type="match status" value="1"/>
</dbReference>
<dbReference type="InterPro" id="IPR023867">
    <property type="entry name" value="Sulphatase_maturase_rSAM"/>
</dbReference>
<dbReference type="InterPro" id="IPR013785">
    <property type="entry name" value="Aldolase_TIM"/>
</dbReference>
<dbReference type="SUPFAM" id="SSF102114">
    <property type="entry name" value="Radical SAM enzymes"/>
    <property type="match status" value="1"/>
</dbReference>
<gene>
    <name evidence="6" type="ORF">ACEZDB_22220</name>
</gene>
<dbReference type="CDD" id="cd01335">
    <property type="entry name" value="Radical_SAM"/>
    <property type="match status" value="1"/>
</dbReference>
<dbReference type="NCBIfam" id="TIGR04269">
    <property type="entry name" value="SAM_SPASM_FxsB"/>
    <property type="match status" value="1"/>
</dbReference>
<dbReference type="InterPro" id="IPR058240">
    <property type="entry name" value="rSAM_sf"/>
</dbReference>
<proteinExistence type="predicted"/>
<evidence type="ECO:0000256" key="2">
    <source>
        <dbReference type="ARBA" id="ARBA00022723"/>
    </source>
</evidence>
<dbReference type="InterPro" id="IPR007197">
    <property type="entry name" value="rSAM"/>
</dbReference>
<dbReference type="InterPro" id="IPR026335">
    <property type="entry name" value="rSAM_SPASM_FxsB"/>
</dbReference>
<evidence type="ECO:0000256" key="3">
    <source>
        <dbReference type="ARBA" id="ARBA00023004"/>
    </source>
</evidence>
<dbReference type="PANTHER" id="PTHR43273:SF8">
    <property type="entry name" value="RADICAL SAM DOMAIN PROTEIN"/>
    <property type="match status" value="1"/>
</dbReference>
<reference evidence="6 7" key="1">
    <citation type="submission" date="2024-09" db="EMBL/GenBank/DDBJ databases">
        <authorList>
            <person name="Lee S.D."/>
        </authorList>
    </citation>
    <scope>NUCLEOTIDE SEQUENCE [LARGE SCALE GENOMIC DNA]</scope>
    <source>
        <strain evidence="6 7">N1-3</strain>
    </source>
</reference>
<dbReference type="SFLD" id="SFLDS00029">
    <property type="entry name" value="Radical_SAM"/>
    <property type="match status" value="1"/>
</dbReference>
<evidence type="ECO:0000259" key="5">
    <source>
        <dbReference type="PROSITE" id="PS51918"/>
    </source>
</evidence>
<name>A0ABV6X501_9ACTN</name>
<evidence type="ECO:0000313" key="7">
    <source>
        <dbReference type="Proteomes" id="UP001592530"/>
    </source>
</evidence>
<keyword evidence="3" id="KW-0408">Iron</keyword>
<keyword evidence="2" id="KW-0479">Metal-binding</keyword>
<dbReference type="Gene3D" id="3.20.20.70">
    <property type="entry name" value="Aldolase class I"/>
    <property type="match status" value="1"/>
</dbReference>
<dbReference type="PANTHER" id="PTHR43273">
    <property type="entry name" value="ANAEROBIC SULFATASE-MATURATING ENZYME HOMOLOG ASLB-RELATED"/>
    <property type="match status" value="1"/>
</dbReference>
<feature type="domain" description="Radical SAM core" evidence="5">
    <location>
        <begin position="1"/>
        <end position="250"/>
    </location>
</feature>
<accession>A0ABV6X501</accession>